<dbReference type="GeneID" id="41321496"/>
<feature type="compositionally biased region" description="Basic and acidic residues" evidence="1">
    <location>
        <begin position="208"/>
        <end position="219"/>
    </location>
</feature>
<name>A0A3G3IH46_9ARCH</name>
<accession>A0A3G3IH46</accession>
<evidence type="ECO:0000313" key="4">
    <source>
        <dbReference type="Proteomes" id="UP000273278"/>
    </source>
</evidence>
<feature type="transmembrane region" description="Helical" evidence="2">
    <location>
        <begin position="135"/>
        <end position="154"/>
    </location>
</feature>
<dbReference type="AlphaFoldDB" id="A0A3G3IH46"/>
<feature type="transmembrane region" description="Helical" evidence="2">
    <location>
        <begin position="160"/>
        <end position="182"/>
    </location>
</feature>
<feature type="region of interest" description="Disordered" evidence="1">
    <location>
        <begin position="198"/>
        <end position="219"/>
    </location>
</feature>
<dbReference type="RefSeq" id="WP_015504592.1">
    <property type="nucleotide sequence ID" value="NZ_CAYARP010000031.1"/>
</dbReference>
<evidence type="ECO:0000256" key="2">
    <source>
        <dbReference type="SAM" id="Phobius"/>
    </source>
</evidence>
<reference evidence="3 4" key="1">
    <citation type="submission" date="2016-10" db="EMBL/GenBank/DDBJ databases">
        <title>Complete genome of the TMA-utilizing, human hosted archaeon Methanomethylophilus alvus Gen. nov, sp. nov., strain Mx-05, derived from a pure culture.</title>
        <authorList>
            <person name="Brugere J.-F."/>
            <person name="Ben Hania W."/>
            <person name="Chaudhary P.P."/>
            <person name="Gaci N."/>
            <person name="Borrel G."/>
            <person name="Cao Van Tuat L."/>
            <person name="Fardeau M.-L."/>
            <person name="Harris H.M.B."/>
            <person name="O'Toole P.W."/>
            <person name="Ollivier B."/>
        </authorList>
    </citation>
    <scope>NUCLEOTIDE SEQUENCE [LARGE SCALE GENOMIC DNA]</scope>
    <source>
        <strain evidence="3 4">Mx-05</strain>
    </source>
</reference>
<evidence type="ECO:0000313" key="3">
    <source>
        <dbReference type="EMBL" id="AYQ54864.1"/>
    </source>
</evidence>
<keyword evidence="2" id="KW-0472">Membrane</keyword>
<keyword evidence="2" id="KW-0812">Transmembrane</keyword>
<gene>
    <name evidence="3" type="ORF">BKD89_03470</name>
</gene>
<evidence type="ECO:0000256" key="1">
    <source>
        <dbReference type="SAM" id="MobiDB-lite"/>
    </source>
</evidence>
<dbReference type="Proteomes" id="UP000273278">
    <property type="component" value="Chromosome"/>
</dbReference>
<dbReference type="EMBL" id="CP017686">
    <property type="protein sequence ID" value="AYQ54864.1"/>
    <property type="molecule type" value="Genomic_DNA"/>
</dbReference>
<sequence length="219" mass="24380">MALIACTCPHCGGVVKMEDTLVSGFCTYCGRQIINDKAVVGNVNVKMDRTPEIVNTLKLAKYSMYDKDANGARVLLSKAMQMSSEYSDVWYMDAVLDKRNAKADMERARQYPSLGIFTESDVSVYKNFDDSGGQALLIFSIMIAFFGIFISLPIGIIFEVYYLILAMFIIGIALVAVSIIYVKKHKSNIPAPVFEDEDNKAKQAALDETNRRLGSEKRP</sequence>
<proteinExistence type="predicted"/>
<keyword evidence="2" id="KW-1133">Transmembrane helix</keyword>
<protein>
    <submittedName>
        <fullName evidence="3">Uncharacterized protein</fullName>
    </submittedName>
</protein>
<organism evidence="3 4">
    <name type="scientific">Methanomethylophilus alvi</name>
    <dbReference type="NCBI Taxonomy" id="1291540"/>
    <lineage>
        <taxon>Archaea</taxon>
        <taxon>Methanobacteriati</taxon>
        <taxon>Thermoplasmatota</taxon>
        <taxon>Thermoplasmata</taxon>
        <taxon>Methanomassiliicoccales</taxon>
        <taxon>Methanomethylophilaceae</taxon>
        <taxon>Methanomethylophilus</taxon>
    </lineage>
</organism>